<feature type="region of interest" description="Disordered" evidence="1">
    <location>
        <begin position="20"/>
        <end position="46"/>
    </location>
</feature>
<sequence length="212" mass="23766">MGQPSLQMSSAAFLRDRGREAGGLGFANGEKPPARQGRRGPRCSWYHPKNPKRLCLPITSRPRTTNLREIALKTKRARAGGRPAMMFPWVSRASRVPSVSHRTNPAPSRLPYCPAAATRLPPSVPRSFADSQTSDSKHRKQSHHIVTASFKVQESENLTKWHLGTAHHYRNWNFLLRHLVILGAIQTGQSLSVATVMALLGLNYIFTTRRRM</sequence>
<dbReference type="GeneID" id="113987776"/>
<dbReference type="AlphaFoldDB" id="A0A6J2GMH3"/>
<proteinExistence type="predicted"/>
<protein>
    <submittedName>
        <fullName evidence="4">Uncharacterized protein LOC113987776 isoform X1</fullName>
    </submittedName>
</protein>
<evidence type="ECO:0000256" key="2">
    <source>
        <dbReference type="SAM" id="Phobius"/>
    </source>
</evidence>
<evidence type="ECO:0000313" key="4">
    <source>
        <dbReference type="RefSeq" id="XP_027576639.1"/>
    </source>
</evidence>
<evidence type="ECO:0000256" key="1">
    <source>
        <dbReference type="SAM" id="MobiDB-lite"/>
    </source>
</evidence>
<gene>
    <name evidence="4" type="primary">LOC113987776</name>
</gene>
<feature type="transmembrane region" description="Helical" evidence="2">
    <location>
        <begin position="179"/>
        <end position="206"/>
    </location>
</feature>
<name>A0A6J2GMH3_9PASS</name>
<dbReference type="RefSeq" id="XP_027576639.1">
    <property type="nucleotide sequence ID" value="XM_027720838.2"/>
</dbReference>
<keyword evidence="2" id="KW-0472">Membrane</keyword>
<reference evidence="4" key="1">
    <citation type="submission" date="2025-08" db="UniProtKB">
        <authorList>
            <consortium name="RefSeq"/>
        </authorList>
    </citation>
    <scope>IDENTIFICATION</scope>
    <source>
        <tissue evidence="4">Muscle</tissue>
    </source>
</reference>
<organism evidence="3 4">
    <name type="scientific">Pipra filicauda</name>
    <name type="common">Wire-tailed manakin</name>
    <dbReference type="NCBI Taxonomy" id="649802"/>
    <lineage>
        <taxon>Eukaryota</taxon>
        <taxon>Metazoa</taxon>
        <taxon>Chordata</taxon>
        <taxon>Craniata</taxon>
        <taxon>Vertebrata</taxon>
        <taxon>Euteleostomi</taxon>
        <taxon>Archelosauria</taxon>
        <taxon>Archosauria</taxon>
        <taxon>Dinosauria</taxon>
        <taxon>Saurischia</taxon>
        <taxon>Theropoda</taxon>
        <taxon>Coelurosauria</taxon>
        <taxon>Aves</taxon>
        <taxon>Neognathae</taxon>
        <taxon>Neoaves</taxon>
        <taxon>Telluraves</taxon>
        <taxon>Australaves</taxon>
        <taxon>Passeriformes</taxon>
        <taxon>Pipridae</taxon>
        <taxon>Pipra</taxon>
    </lineage>
</organism>
<keyword evidence="2" id="KW-0812">Transmembrane</keyword>
<accession>A0A6J2GMH3</accession>
<keyword evidence="2" id="KW-1133">Transmembrane helix</keyword>
<dbReference type="Proteomes" id="UP000504627">
    <property type="component" value="Unplaced"/>
</dbReference>
<evidence type="ECO:0000313" key="3">
    <source>
        <dbReference type="Proteomes" id="UP000504627"/>
    </source>
</evidence>
<dbReference type="InParanoid" id="A0A6J2GMH3"/>
<keyword evidence="3" id="KW-1185">Reference proteome</keyword>